<gene>
    <name evidence="2" type="ORF">E3N88_08087</name>
</gene>
<dbReference type="Gene3D" id="1.20.1280.50">
    <property type="match status" value="1"/>
</dbReference>
<organism evidence="2 3">
    <name type="scientific">Mikania micrantha</name>
    <name type="common">bitter vine</name>
    <dbReference type="NCBI Taxonomy" id="192012"/>
    <lineage>
        <taxon>Eukaryota</taxon>
        <taxon>Viridiplantae</taxon>
        <taxon>Streptophyta</taxon>
        <taxon>Embryophyta</taxon>
        <taxon>Tracheophyta</taxon>
        <taxon>Spermatophyta</taxon>
        <taxon>Magnoliopsida</taxon>
        <taxon>eudicotyledons</taxon>
        <taxon>Gunneridae</taxon>
        <taxon>Pentapetalae</taxon>
        <taxon>asterids</taxon>
        <taxon>campanulids</taxon>
        <taxon>Asterales</taxon>
        <taxon>Asteraceae</taxon>
        <taxon>Asteroideae</taxon>
        <taxon>Heliantheae alliance</taxon>
        <taxon>Eupatorieae</taxon>
        <taxon>Mikania</taxon>
    </lineage>
</organism>
<dbReference type="InterPro" id="IPR036047">
    <property type="entry name" value="F-box-like_dom_sf"/>
</dbReference>
<proteinExistence type="predicted"/>
<feature type="domain" description="F-box" evidence="1">
    <location>
        <begin position="1"/>
        <end position="43"/>
    </location>
</feature>
<dbReference type="InterPro" id="IPR050796">
    <property type="entry name" value="SCF_F-box_component"/>
</dbReference>
<dbReference type="CDD" id="cd22157">
    <property type="entry name" value="F-box_AtFBW1-like"/>
    <property type="match status" value="1"/>
</dbReference>
<dbReference type="Proteomes" id="UP000326396">
    <property type="component" value="Linkage Group LG12"/>
</dbReference>
<dbReference type="EMBL" id="SZYD01000004">
    <property type="protein sequence ID" value="KAD6453382.1"/>
    <property type="molecule type" value="Genomic_DNA"/>
</dbReference>
<dbReference type="AlphaFoldDB" id="A0A5N6PFT6"/>
<dbReference type="PANTHER" id="PTHR31672">
    <property type="entry name" value="BNACNNG10540D PROTEIN"/>
    <property type="match status" value="1"/>
</dbReference>
<sequence>MAEFPSDIMLDIFSRLPVKSLARSRCVSKSWRHTINDPYLETMRGKRPSNDRMLIMFHQFPTDRPNLPSPCTLSFLERKDQEEPGGCTLEVPKVPPVMKFKCNDWYSRYPKDIILGSCNGLLYSSQGRRDGNSLVVINPLRKECYELPPINRRLVHLQQSWGVRSGWGVGYDLHGLAVEETCGLGFDEKTNSFKMVSVVIREHIWAPEFYRVNHGPYTMVHVLGTDSWRMIPQIPSYPISGQGVFANGCLHWLISGNEDGDRDGDSDGDRDGDVHPTYLSKGLITFNMANEEFGFINLPKRRHSDSDWINEQLIDLHGEVGYAYNVLDCYIVVWVMKEKEWVLHCEFKPKPPLMYAGFLKVLGFWNEKGDVLVANSICNQVFVYKLKSDSLDEVKFNGWETQAAKEIRIYQSSVFSTRYTIDQPTTNQKKD</sequence>
<comment type="caution">
    <text evidence="2">The sequence shown here is derived from an EMBL/GenBank/DDBJ whole genome shotgun (WGS) entry which is preliminary data.</text>
</comment>
<evidence type="ECO:0000313" key="2">
    <source>
        <dbReference type="EMBL" id="KAD6453382.1"/>
    </source>
</evidence>
<name>A0A5N6PFT6_9ASTR</name>
<dbReference type="SUPFAM" id="SSF81383">
    <property type="entry name" value="F-box domain"/>
    <property type="match status" value="1"/>
</dbReference>
<evidence type="ECO:0000259" key="1">
    <source>
        <dbReference type="PROSITE" id="PS50181"/>
    </source>
</evidence>
<dbReference type="Pfam" id="PF00646">
    <property type="entry name" value="F-box"/>
    <property type="match status" value="1"/>
</dbReference>
<evidence type="ECO:0000313" key="3">
    <source>
        <dbReference type="Proteomes" id="UP000326396"/>
    </source>
</evidence>
<reference evidence="2 3" key="1">
    <citation type="submission" date="2019-05" db="EMBL/GenBank/DDBJ databases">
        <title>Mikania micrantha, genome provides insights into the molecular mechanism of rapid growth.</title>
        <authorList>
            <person name="Liu B."/>
        </authorList>
    </citation>
    <scope>NUCLEOTIDE SEQUENCE [LARGE SCALE GENOMIC DNA]</scope>
    <source>
        <strain evidence="2">NLD-2019</strain>
        <tissue evidence="2">Leaf</tissue>
    </source>
</reference>
<keyword evidence="3" id="KW-1185">Reference proteome</keyword>
<dbReference type="SMART" id="SM00256">
    <property type="entry name" value="FBOX"/>
    <property type="match status" value="1"/>
</dbReference>
<dbReference type="InterPro" id="IPR013187">
    <property type="entry name" value="F-box-assoc_dom_typ3"/>
</dbReference>
<accession>A0A5N6PFT6</accession>
<dbReference type="PROSITE" id="PS50181">
    <property type="entry name" value="FBOX"/>
    <property type="match status" value="1"/>
</dbReference>
<dbReference type="InterPro" id="IPR001810">
    <property type="entry name" value="F-box_dom"/>
</dbReference>
<dbReference type="Pfam" id="PF08268">
    <property type="entry name" value="FBA_3"/>
    <property type="match status" value="1"/>
</dbReference>
<dbReference type="PANTHER" id="PTHR31672:SF13">
    <property type="entry name" value="F-BOX PROTEIN CPR30-LIKE"/>
    <property type="match status" value="1"/>
</dbReference>
<dbReference type="OrthoDB" id="5319261at2759"/>
<protein>
    <recommendedName>
        <fullName evidence="1">F-box domain-containing protein</fullName>
    </recommendedName>
</protein>